<reference evidence="1 2" key="1">
    <citation type="submission" date="2019-10" db="EMBL/GenBank/DDBJ databases">
        <title>Assembly and Annotation for the nematode Trichostrongylus colubriformis.</title>
        <authorList>
            <person name="Martin J."/>
        </authorList>
    </citation>
    <scope>NUCLEOTIDE SEQUENCE [LARGE SCALE GENOMIC DNA]</scope>
    <source>
        <strain evidence="1">G859</strain>
        <tissue evidence="1">Whole worm</tissue>
    </source>
</reference>
<gene>
    <name evidence="1" type="ORF">GCK32_017871</name>
</gene>
<dbReference type="Proteomes" id="UP001331761">
    <property type="component" value="Unassembled WGS sequence"/>
</dbReference>
<protein>
    <submittedName>
        <fullName evidence="1">Uncharacterized protein</fullName>
    </submittedName>
</protein>
<name>A0AAN8IXZ6_TRICO</name>
<keyword evidence="2" id="KW-1185">Reference proteome</keyword>
<dbReference type="InterPro" id="IPR051223">
    <property type="entry name" value="Polycystin"/>
</dbReference>
<evidence type="ECO:0000313" key="1">
    <source>
        <dbReference type="EMBL" id="KAK5968764.1"/>
    </source>
</evidence>
<dbReference type="GO" id="GO:0016020">
    <property type="term" value="C:membrane"/>
    <property type="evidence" value="ECO:0007669"/>
    <property type="project" value="TreeGrafter"/>
</dbReference>
<sequence>MMGLVYSYRDTGAYFYSRQVRSLLNIKTTSPYGPQSFSSIRQIHQFWNWTQSTLAPGSLYLALSATWYDGFPAWRMRGFANDKVSRQMGIGHIRQIRSMPLKECYTEPQLGQYFNNCNSDFSP</sequence>
<evidence type="ECO:0000313" key="2">
    <source>
        <dbReference type="Proteomes" id="UP001331761"/>
    </source>
</evidence>
<comment type="caution">
    <text evidence="1">The sequence shown here is derived from an EMBL/GenBank/DDBJ whole genome shotgun (WGS) entry which is preliminary data.</text>
</comment>
<accession>A0AAN8IXZ6</accession>
<dbReference type="PANTHER" id="PTHR10877">
    <property type="entry name" value="POLYCYSTIN FAMILY MEMBER"/>
    <property type="match status" value="1"/>
</dbReference>
<feature type="non-terminal residue" evidence="1">
    <location>
        <position position="123"/>
    </location>
</feature>
<dbReference type="GO" id="GO:0005262">
    <property type="term" value="F:calcium channel activity"/>
    <property type="evidence" value="ECO:0007669"/>
    <property type="project" value="TreeGrafter"/>
</dbReference>
<proteinExistence type="predicted"/>
<dbReference type="EMBL" id="WIXE01021031">
    <property type="protein sequence ID" value="KAK5968764.1"/>
    <property type="molecule type" value="Genomic_DNA"/>
</dbReference>
<dbReference type="GO" id="GO:0050982">
    <property type="term" value="P:detection of mechanical stimulus"/>
    <property type="evidence" value="ECO:0007669"/>
    <property type="project" value="TreeGrafter"/>
</dbReference>
<organism evidence="1 2">
    <name type="scientific">Trichostrongylus colubriformis</name>
    <name type="common">Black scour worm</name>
    <dbReference type="NCBI Taxonomy" id="6319"/>
    <lineage>
        <taxon>Eukaryota</taxon>
        <taxon>Metazoa</taxon>
        <taxon>Ecdysozoa</taxon>
        <taxon>Nematoda</taxon>
        <taxon>Chromadorea</taxon>
        <taxon>Rhabditida</taxon>
        <taxon>Rhabditina</taxon>
        <taxon>Rhabditomorpha</taxon>
        <taxon>Strongyloidea</taxon>
        <taxon>Trichostrongylidae</taxon>
        <taxon>Trichostrongylus</taxon>
    </lineage>
</organism>
<dbReference type="PANTHER" id="PTHR10877:SF194">
    <property type="entry name" value="LOCATION OF VULVA DEFECTIVE 1"/>
    <property type="match status" value="1"/>
</dbReference>
<dbReference type="AlphaFoldDB" id="A0AAN8IXZ6"/>